<dbReference type="InterPro" id="IPR029052">
    <property type="entry name" value="Metallo-depent_PP-like"/>
</dbReference>
<reference evidence="8" key="2">
    <citation type="submission" date="2023-11" db="EMBL/GenBank/DDBJ databases">
        <title>MicrobeMod: A computational toolkit for identifying prokaryotic methylation and restriction-modification with nanopore sequencing.</title>
        <authorList>
            <person name="Crits-Christoph A."/>
            <person name="Kang S.C."/>
            <person name="Lee H."/>
            <person name="Ostrov N."/>
        </authorList>
    </citation>
    <scope>NUCLEOTIDE SEQUENCE</scope>
    <source>
        <strain evidence="8">ATCC 51242</strain>
    </source>
</reference>
<proteinExistence type="inferred from homology"/>
<dbReference type="eggNOG" id="COG0420">
    <property type="taxonomic scope" value="Bacteria"/>
</dbReference>
<evidence type="ECO:0000259" key="6">
    <source>
        <dbReference type="Pfam" id="PF00149"/>
    </source>
</evidence>
<dbReference type="SUPFAM" id="SSF56300">
    <property type="entry name" value="Metallo-dependent phosphatases"/>
    <property type="match status" value="1"/>
</dbReference>
<accession>A0A023X5P2</accession>
<evidence type="ECO:0000256" key="2">
    <source>
        <dbReference type="ARBA" id="ARBA00013365"/>
    </source>
</evidence>
<dbReference type="EMBL" id="CP007514">
    <property type="protein sequence ID" value="AHY47638.1"/>
    <property type="molecule type" value="Genomic_DNA"/>
</dbReference>
<evidence type="ECO:0000313" key="8">
    <source>
        <dbReference type="EMBL" id="MDX5895041.1"/>
    </source>
</evidence>
<dbReference type="Proteomes" id="UP001281130">
    <property type="component" value="Unassembled WGS sequence"/>
</dbReference>
<name>A0A023X5P2_RUBRA</name>
<evidence type="ECO:0000256" key="3">
    <source>
        <dbReference type="ARBA" id="ARBA00022722"/>
    </source>
</evidence>
<dbReference type="EMBL" id="JAWXXX010000001">
    <property type="protein sequence ID" value="MDX5895041.1"/>
    <property type="molecule type" value="Genomic_DNA"/>
</dbReference>
<dbReference type="Pfam" id="PF00149">
    <property type="entry name" value="Metallophos"/>
    <property type="match status" value="1"/>
</dbReference>
<dbReference type="HOGENOM" id="CLU_026621_5_2_11"/>
<evidence type="ECO:0000313" key="7">
    <source>
        <dbReference type="EMBL" id="AHY47638.1"/>
    </source>
</evidence>
<dbReference type="PANTHER" id="PTHR30337:SF0">
    <property type="entry name" value="NUCLEASE SBCCD SUBUNIT D"/>
    <property type="match status" value="1"/>
</dbReference>
<dbReference type="RefSeq" id="WP_038682911.1">
    <property type="nucleotide sequence ID" value="NZ_CP007514.1"/>
</dbReference>
<comment type="similarity">
    <text evidence="1">Belongs to the SbcD family.</text>
</comment>
<reference evidence="7 9" key="1">
    <citation type="submission" date="2014-03" db="EMBL/GenBank/DDBJ databases">
        <title>Complete genome sequence of the Radio-Resistant Rubrobacter radiotolerans RSPS-4.</title>
        <authorList>
            <person name="Egas C.C."/>
            <person name="Barroso C.C."/>
            <person name="Froufe H.J.C."/>
            <person name="Pacheco J.J."/>
            <person name="Albuquerque L.L."/>
            <person name="da Costa M.M.S."/>
        </authorList>
    </citation>
    <scope>NUCLEOTIDE SEQUENCE [LARGE SCALE GENOMIC DNA]</scope>
    <source>
        <strain evidence="7 9">RSPS-4</strain>
    </source>
</reference>
<keyword evidence="5 7" id="KW-0269">Exonuclease</keyword>
<keyword evidence="3" id="KW-0540">Nuclease</keyword>
<dbReference type="AlphaFoldDB" id="A0A023X5P2"/>
<dbReference type="PANTHER" id="PTHR30337">
    <property type="entry name" value="COMPONENT OF ATP-DEPENDENT DSDNA EXONUCLEASE"/>
    <property type="match status" value="1"/>
</dbReference>
<evidence type="ECO:0000313" key="9">
    <source>
        <dbReference type="Proteomes" id="UP000025229"/>
    </source>
</evidence>
<sequence length="395" mass="43163">MRKGASLLSLRVAHISDTHLGYARYSRLDPETDRNQREVDAARAYARAVDEILSREVDLVVHSGDVFDTIRPATHVVIGFLKQTVRITGAGIPYFGIAGNHETPRLRATTAALEYANLAGAAFACRFEPEEVFREINGVGVGLTLVPHGAVLDRELVVSPDPEAEVNLLVTHGTVPGLTVKGHELGEVDLPGHLISGGYDYVALGHYHFFHEHRKNAYYAGATERFGFGEVDSVPGFAIVEFDGSGEFGIEHVKIPARPMIDLPKVDARNLSSQDLTEAIRERAEAAGDALEEAIVRLKVTDAPVGSAGGVDRALLRDLRRRALDFSLEVSEARGEDGSPEEFDAEIGTLRDEFEAFVAARRERGDLEEGFASRFLQRGRDYLERAAAEEAARGH</sequence>
<dbReference type="InterPro" id="IPR041796">
    <property type="entry name" value="Mre11_N"/>
</dbReference>
<keyword evidence="4" id="KW-0378">Hydrolase</keyword>
<dbReference type="OrthoDB" id="9773856at2"/>
<dbReference type="Proteomes" id="UP000025229">
    <property type="component" value="Chromosome"/>
</dbReference>
<gene>
    <name evidence="7" type="ORF">RradSPS_2355</name>
    <name evidence="8" type="ORF">SIL72_13525</name>
</gene>
<evidence type="ECO:0000256" key="5">
    <source>
        <dbReference type="ARBA" id="ARBA00022839"/>
    </source>
</evidence>
<dbReference type="InterPro" id="IPR050535">
    <property type="entry name" value="DNA_Repair-Maintenance_Comp"/>
</dbReference>
<dbReference type="InterPro" id="IPR004843">
    <property type="entry name" value="Calcineurin-like_PHP"/>
</dbReference>
<dbReference type="STRING" id="42256.RradSPS_2355"/>
<protein>
    <recommendedName>
        <fullName evidence="2">Nuclease SbcCD subunit D</fullName>
    </recommendedName>
</protein>
<dbReference type="KEGG" id="rrd:RradSPS_2355"/>
<evidence type="ECO:0000256" key="1">
    <source>
        <dbReference type="ARBA" id="ARBA00010555"/>
    </source>
</evidence>
<feature type="domain" description="Calcineurin-like phosphoesterase" evidence="6">
    <location>
        <begin position="10"/>
        <end position="208"/>
    </location>
</feature>
<dbReference type="Gene3D" id="3.60.21.10">
    <property type="match status" value="1"/>
</dbReference>
<dbReference type="GO" id="GO:0004527">
    <property type="term" value="F:exonuclease activity"/>
    <property type="evidence" value="ECO:0007669"/>
    <property type="project" value="UniProtKB-KW"/>
</dbReference>
<evidence type="ECO:0000256" key="4">
    <source>
        <dbReference type="ARBA" id="ARBA00022801"/>
    </source>
</evidence>
<organism evidence="7 9">
    <name type="scientific">Rubrobacter radiotolerans</name>
    <name type="common">Arthrobacter radiotolerans</name>
    <dbReference type="NCBI Taxonomy" id="42256"/>
    <lineage>
        <taxon>Bacteria</taxon>
        <taxon>Bacillati</taxon>
        <taxon>Actinomycetota</taxon>
        <taxon>Rubrobacteria</taxon>
        <taxon>Rubrobacterales</taxon>
        <taxon>Rubrobacteraceae</taxon>
        <taxon>Rubrobacter</taxon>
    </lineage>
</organism>
<dbReference type="CDD" id="cd00840">
    <property type="entry name" value="MPP_Mre11_N"/>
    <property type="match status" value="1"/>
</dbReference>
<keyword evidence="9" id="KW-1185">Reference proteome</keyword>